<comment type="cofactor">
    <cofactor evidence="1">
        <name>FMN</name>
        <dbReference type="ChEBI" id="CHEBI:58210"/>
    </cofactor>
</comment>
<dbReference type="InterPro" id="IPR045247">
    <property type="entry name" value="Oye-like"/>
</dbReference>
<dbReference type="Pfam" id="PF00724">
    <property type="entry name" value="Oxidored_FMN"/>
    <property type="match status" value="1"/>
</dbReference>
<evidence type="ECO:0000313" key="5">
    <source>
        <dbReference type="EMBL" id="ODP29020.1"/>
    </source>
</evidence>
<keyword evidence="3 5" id="KW-0560">Oxidoreductase</keyword>
<dbReference type="PATRIC" id="fig|1886670.3.peg.1558"/>
<evidence type="ECO:0000256" key="2">
    <source>
        <dbReference type="ARBA" id="ARBA00005979"/>
    </source>
</evidence>
<protein>
    <submittedName>
        <fullName evidence="5">Putative 12-oxophytodienoate reductase</fullName>
        <ecNumber evidence="5">1.-.-.-</ecNumber>
    </submittedName>
</protein>
<dbReference type="SUPFAM" id="SSF51395">
    <property type="entry name" value="FMN-linked oxidoreductases"/>
    <property type="match status" value="1"/>
</dbReference>
<dbReference type="GO" id="GO:0005829">
    <property type="term" value="C:cytosol"/>
    <property type="evidence" value="ECO:0007669"/>
    <property type="project" value="UniProtKB-ARBA"/>
</dbReference>
<comment type="similarity">
    <text evidence="2">Belongs to the NADH:flavin oxidoreductase/NADH oxidase family.</text>
</comment>
<reference evidence="5 6" key="1">
    <citation type="submission" date="2016-08" db="EMBL/GenBank/DDBJ databases">
        <title>Genome sequencing of Paenibacillus sp. TI45-13ar, isolated from Korean traditional nuruk.</title>
        <authorList>
            <person name="Kim S.-J."/>
        </authorList>
    </citation>
    <scope>NUCLEOTIDE SEQUENCE [LARGE SCALE GENOMIC DNA]</scope>
    <source>
        <strain evidence="5 6">TI45-13ar</strain>
    </source>
</reference>
<keyword evidence="6" id="KW-1185">Reference proteome</keyword>
<comment type="caution">
    <text evidence="5">The sequence shown here is derived from an EMBL/GenBank/DDBJ whole genome shotgun (WGS) entry which is preliminary data.</text>
</comment>
<name>A0A1E3L7U2_9BACL</name>
<dbReference type="EMBL" id="MDER01000032">
    <property type="protein sequence ID" value="ODP29020.1"/>
    <property type="molecule type" value="Genomic_DNA"/>
</dbReference>
<dbReference type="EC" id="1.-.-.-" evidence="5"/>
<dbReference type="Proteomes" id="UP000094578">
    <property type="component" value="Unassembled WGS sequence"/>
</dbReference>
<evidence type="ECO:0000256" key="3">
    <source>
        <dbReference type="ARBA" id="ARBA00023002"/>
    </source>
</evidence>
<dbReference type="InterPro" id="IPR013785">
    <property type="entry name" value="Aldolase_TIM"/>
</dbReference>
<gene>
    <name evidence="5" type="primary">nemA</name>
    <name evidence="5" type="ORF">PTI45_01529</name>
</gene>
<accession>A0A1E3L7U2</accession>
<dbReference type="RefSeq" id="WP_069326966.1">
    <property type="nucleotide sequence ID" value="NZ_MDER01000032.1"/>
</dbReference>
<dbReference type="InterPro" id="IPR001155">
    <property type="entry name" value="OxRdtase_FMN_N"/>
</dbReference>
<dbReference type="PANTHER" id="PTHR22893:SF91">
    <property type="entry name" value="NADPH DEHYDROGENASE 2-RELATED"/>
    <property type="match status" value="1"/>
</dbReference>
<dbReference type="STRING" id="1886670.PTI45_01529"/>
<feature type="domain" description="NADH:flavin oxidoreductase/NADH oxidase N-terminal" evidence="4">
    <location>
        <begin position="6"/>
        <end position="329"/>
    </location>
</feature>
<evidence type="ECO:0000313" key="6">
    <source>
        <dbReference type="Proteomes" id="UP000094578"/>
    </source>
</evidence>
<sequence>MKNIWDSINVGHMKLNHRLAMAPMTRSRAHADGRPGDLAALYYAQRASLGLLISEGTQPSDDGQGYLTTPGIYTEDHIKAWKNVADQVHENNGYLYIQLMHVGRMSHPDNTSHHRQALAPSAIAPQVGMFTAEGMKDIPIPKEMTIKEIERTIQEFRHAAASAIRAGADGIEIHGASGYLFHQFFANNANQRTDQYGGTIENRVRFALEVVTAVVEEIGADRVGFRISPGMALGGIVEEDANKELYLYLTNQLNALNLAYLHIVYNQNDEFLKEVRQAWKSVLLVNRPDRALEDIGTDIENDLADIASIGRWAIANPDFVERLKTGTDLNELNPNGLYAGGREGYTDYPTLKEKK</sequence>
<evidence type="ECO:0000256" key="1">
    <source>
        <dbReference type="ARBA" id="ARBA00001917"/>
    </source>
</evidence>
<dbReference type="GO" id="GO:0016628">
    <property type="term" value="F:oxidoreductase activity, acting on the CH-CH group of donors, NAD or NADP as acceptor"/>
    <property type="evidence" value="ECO:0007669"/>
    <property type="project" value="UniProtKB-ARBA"/>
</dbReference>
<organism evidence="5 6">
    <name type="scientific">Paenibacillus nuruki</name>
    <dbReference type="NCBI Taxonomy" id="1886670"/>
    <lineage>
        <taxon>Bacteria</taxon>
        <taxon>Bacillati</taxon>
        <taxon>Bacillota</taxon>
        <taxon>Bacilli</taxon>
        <taxon>Bacillales</taxon>
        <taxon>Paenibacillaceae</taxon>
        <taxon>Paenibacillus</taxon>
    </lineage>
</organism>
<dbReference type="FunFam" id="3.20.20.70:FF:000059">
    <property type="entry name" value="N-ethylmaleimide reductase, FMN-linked"/>
    <property type="match status" value="1"/>
</dbReference>
<dbReference type="PANTHER" id="PTHR22893">
    <property type="entry name" value="NADH OXIDOREDUCTASE-RELATED"/>
    <property type="match status" value="1"/>
</dbReference>
<dbReference type="CDD" id="cd02933">
    <property type="entry name" value="OYE_like_FMN"/>
    <property type="match status" value="1"/>
</dbReference>
<evidence type="ECO:0000259" key="4">
    <source>
        <dbReference type="Pfam" id="PF00724"/>
    </source>
</evidence>
<dbReference type="AlphaFoldDB" id="A0A1E3L7U2"/>
<dbReference type="GO" id="GO:0010181">
    <property type="term" value="F:FMN binding"/>
    <property type="evidence" value="ECO:0007669"/>
    <property type="project" value="InterPro"/>
</dbReference>
<proteinExistence type="inferred from homology"/>
<dbReference type="Gene3D" id="3.20.20.70">
    <property type="entry name" value="Aldolase class I"/>
    <property type="match status" value="1"/>
</dbReference>